<accession>A0AAE8VT88</accession>
<name>A0AAE8VT88_9ACTN</name>
<dbReference type="Proteomes" id="UP000318720">
    <property type="component" value="Unassembled WGS sequence"/>
</dbReference>
<dbReference type="RefSeq" id="WP_009295017.1">
    <property type="nucleotide sequence ID" value="NZ_JARAVA010000543.1"/>
</dbReference>
<feature type="chain" id="PRO_5042178074" description="Lipoprotein" evidence="1">
    <location>
        <begin position="28"/>
        <end position="175"/>
    </location>
</feature>
<evidence type="ECO:0008006" key="4">
    <source>
        <dbReference type="Google" id="ProtNLM"/>
    </source>
</evidence>
<dbReference type="PROSITE" id="PS51257">
    <property type="entry name" value="PROKAR_LIPOPROTEIN"/>
    <property type="match status" value="1"/>
</dbReference>
<gene>
    <name evidence="2" type="ORF">Sipo8835_44080</name>
</gene>
<evidence type="ECO:0000313" key="3">
    <source>
        <dbReference type="Proteomes" id="UP000318720"/>
    </source>
</evidence>
<organism evidence="2 3">
    <name type="scientific">Streptomyces ipomoeae</name>
    <dbReference type="NCBI Taxonomy" id="103232"/>
    <lineage>
        <taxon>Bacteria</taxon>
        <taxon>Bacillati</taxon>
        <taxon>Actinomycetota</taxon>
        <taxon>Actinomycetes</taxon>
        <taxon>Kitasatosporales</taxon>
        <taxon>Streptomycetaceae</taxon>
        <taxon>Streptomyces</taxon>
    </lineage>
</organism>
<feature type="signal peptide" evidence="1">
    <location>
        <begin position="1"/>
        <end position="27"/>
    </location>
</feature>
<dbReference type="EMBL" id="SPAZ01000358">
    <property type="protein sequence ID" value="TQE16028.1"/>
    <property type="molecule type" value="Genomic_DNA"/>
</dbReference>
<proteinExistence type="predicted"/>
<reference evidence="2 3" key="1">
    <citation type="submission" date="2019-03" db="EMBL/GenBank/DDBJ databases">
        <title>Comparative genomic analyses of the sweetpotato soil rot pathogen, Streptomyces ipomoeae.</title>
        <authorList>
            <person name="Ruschel Soares N."/>
            <person name="Badger J.H."/>
            <person name="Huguet-Tapia J.C."/>
            <person name="Clark C.A."/>
            <person name="Pettis G.S."/>
        </authorList>
    </citation>
    <scope>NUCLEOTIDE SEQUENCE [LARGE SCALE GENOMIC DNA]</scope>
    <source>
        <strain evidence="2 3">88-35</strain>
    </source>
</reference>
<evidence type="ECO:0000256" key="1">
    <source>
        <dbReference type="SAM" id="SignalP"/>
    </source>
</evidence>
<evidence type="ECO:0000313" key="2">
    <source>
        <dbReference type="EMBL" id="TQE16028.1"/>
    </source>
</evidence>
<protein>
    <recommendedName>
        <fullName evidence="4">Lipoprotein</fullName>
    </recommendedName>
</protein>
<dbReference type="AlphaFoldDB" id="A0AAE8VT88"/>
<keyword evidence="1" id="KW-0732">Signal</keyword>
<comment type="caution">
    <text evidence="2">The sequence shown here is derived from an EMBL/GenBank/DDBJ whole genome shotgun (WGS) entry which is preliminary data.</text>
</comment>
<sequence>MRTRTSSSALTASACALLLALTLTACGDDEVELPMASNTEGVAGYLDKNIGCTDTDYWSGAELAMIKSEISDSLDGGGECELGDDSDIDFLHVSNMTEFQKDVALLDENADEPLMVGMDFALDVDDDHIQTFLDKGLMLLDCDPGMQTPEGYARVEAEGGCVLTNYVRPSDDSDY</sequence>